<evidence type="ECO:0000313" key="1">
    <source>
        <dbReference type="EMBL" id="KAF3579150.1"/>
    </source>
</evidence>
<dbReference type="EMBL" id="QGKV02000649">
    <property type="protein sequence ID" value="KAF3579150.1"/>
    <property type="molecule type" value="Genomic_DNA"/>
</dbReference>
<evidence type="ECO:0000313" key="2">
    <source>
        <dbReference type="Proteomes" id="UP000266723"/>
    </source>
</evidence>
<proteinExistence type="predicted"/>
<reference evidence="1 2" key="1">
    <citation type="journal article" date="2020" name="BMC Genomics">
        <title>Intraspecific diversification of the crop wild relative Brassica cretica Lam. using demographic model selection.</title>
        <authorList>
            <person name="Kioukis A."/>
            <person name="Michalopoulou V.A."/>
            <person name="Briers L."/>
            <person name="Pirintsos S."/>
            <person name="Studholme D.J."/>
            <person name="Pavlidis P."/>
            <person name="Sarris P.F."/>
        </authorList>
    </citation>
    <scope>NUCLEOTIDE SEQUENCE [LARGE SCALE GENOMIC DNA]</scope>
    <source>
        <strain evidence="2">cv. PFS-1207/04</strain>
    </source>
</reference>
<dbReference type="Proteomes" id="UP000266723">
    <property type="component" value="Unassembled WGS sequence"/>
</dbReference>
<gene>
    <name evidence="1" type="ORF">DY000_02034539</name>
</gene>
<accession>A0ABQ7DPT4</accession>
<protein>
    <submittedName>
        <fullName evidence="1">Uncharacterized protein</fullName>
    </submittedName>
</protein>
<keyword evidence="2" id="KW-1185">Reference proteome</keyword>
<name>A0ABQ7DPT4_BRACR</name>
<comment type="caution">
    <text evidence="1">The sequence shown here is derived from an EMBL/GenBank/DDBJ whole genome shotgun (WGS) entry which is preliminary data.</text>
</comment>
<sequence length="75" mass="8552">MLAGKIFEGSFRTVENIDRTRLTVLGFRAEAQHVNQVPITDQEGCDERKDRRSIRSGSDFGRNICFCHVDESFTS</sequence>
<organism evidence="1 2">
    <name type="scientific">Brassica cretica</name>
    <name type="common">Mustard</name>
    <dbReference type="NCBI Taxonomy" id="69181"/>
    <lineage>
        <taxon>Eukaryota</taxon>
        <taxon>Viridiplantae</taxon>
        <taxon>Streptophyta</taxon>
        <taxon>Embryophyta</taxon>
        <taxon>Tracheophyta</taxon>
        <taxon>Spermatophyta</taxon>
        <taxon>Magnoliopsida</taxon>
        <taxon>eudicotyledons</taxon>
        <taxon>Gunneridae</taxon>
        <taxon>Pentapetalae</taxon>
        <taxon>rosids</taxon>
        <taxon>malvids</taxon>
        <taxon>Brassicales</taxon>
        <taxon>Brassicaceae</taxon>
        <taxon>Brassiceae</taxon>
        <taxon>Brassica</taxon>
    </lineage>
</organism>